<evidence type="ECO:0000313" key="2">
    <source>
        <dbReference type="EMBL" id="APF47527.1"/>
    </source>
</evidence>
<gene>
    <name evidence="2" type="primary">ATP8</name>
</gene>
<organism evidence="2">
    <name type="scientific">Diolcogaster sp. SNS-2016</name>
    <dbReference type="NCBI Taxonomy" id="1911508"/>
    <lineage>
        <taxon>Eukaryota</taxon>
        <taxon>Metazoa</taxon>
        <taxon>Ecdysozoa</taxon>
        <taxon>Arthropoda</taxon>
        <taxon>Hexapoda</taxon>
        <taxon>Insecta</taxon>
        <taxon>Pterygota</taxon>
        <taxon>Neoptera</taxon>
        <taxon>Endopterygota</taxon>
        <taxon>Hymenoptera</taxon>
        <taxon>Apocrita</taxon>
        <taxon>Ichneumonoidea</taxon>
        <taxon>Braconidae</taxon>
        <taxon>Microgastrinae</taxon>
        <taxon>Diolcogaster</taxon>
    </lineage>
</organism>
<keyword evidence="1" id="KW-0812">Transmembrane</keyword>
<reference evidence="2" key="1">
    <citation type="submission" date="2015-06" db="EMBL/GenBank/DDBJ databases">
        <title>Diolcogaster sp. mitochondrion, partial genome.</title>
        <authorList>
            <person name="Song S.N."/>
            <person name="Chen X.X."/>
        </authorList>
    </citation>
    <scope>NUCLEOTIDE SEQUENCE</scope>
</reference>
<accession>A0A6F8AUQ7</accession>
<feature type="transmembrane region" description="Helical" evidence="1">
    <location>
        <begin position="12"/>
        <end position="31"/>
    </location>
</feature>
<proteinExistence type="predicted"/>
<keyword evidence="2" id="KW-0496">Mitochondrion</keyword>
<dbReference type="EMBL" id="KT215854">
    <property type="protein sequence ID" value="APF47527.1"/>
    <property type="molecule type" value="Genomic_DNA"/>
</dbReference>
<keyword evidence="1" id="KW-1133">Transmembrane helix</keyword>
<name>A0A6F8AUQ7_9HYME</name>
<protein>
    <submittedName>
        <fullName evidence="2">ATP synthase FO subunit 8</fullName>
    </submittedName>
</protein>
<geneLocation type="mitochondrion" evidence="2"/>
<sequence length="54" mass="6831">MPQMSPMNWLMLLIYFMIIYFMLMSKMYFYFKLIFFKKKINLINLINMNTFKLK</sequence>
<dbReference type="AlphaFoldDB" id="A0A6F8AUQ7"/>
<evidence type="ECO:0000256" key="1">
    <source>
        <dbReference type="SAM" id="Phobius"/>
    </source>
</evidence>
<keyword evidence="1" id="KW-0472">Membrane</keyword>